<sequence length="198" mass="23512">MRGLTNIIIPAIEINDELLKCLTEINKINFSNFFVSILLDRNSKRKIPKFRYKLNKLVVGKINMSKKRNIAAKKFRSEYIAFIDSDAYPNRNWLKLAIKYLKQKKGDVVGGPGLPFEKQSDSERICYYSKRSFFVTGYLNFRKFKAKKRYCDWLESCNLIMTRSFFLKYGGMDNKRYTGEDKEFFERVRKINPELKVF</sequence>
<accession>A0A383B7M7</accession>
<reference evidence="5" key="1">
    <citation type="submission" date="2018-05" db="EMBL/GenBank/DDBJ databases">
        <authorList>
            <person name="Lanie J.A."/>
            <person name="Ng W.-L."/>
            <person name="Kazmierczak K.M."/>
            <person name="Andrzejewski T.M."/>
            <person name="Davidsen T.M."/>
            <person name="Wayne K.J."/>
            <person name="Tettelin H."/>
            <person name="Glass J.I."/>
            <person name="Rusch D."/>
            <person name="Podicherti R."/>
            <person name="Tsui H.-C.T."/>
            <person name="Winkler M.E."/>
        </authorList>
    </citation>
    <scope>NUCLEOTIDE SEQUENCE</scope>
</reference>
<dbReference type="Pfam" id="PF00535">
    <property type="entry name" value="Glycos_transf_2"/>
    <property type="match status" value="1"/>
</dbReference>
<dbReference type="Gene3D" id="3.90.550.10">
    <property type="entry name" value="Spore Coat Polysaccharide Biosynthesis Protein SpsA, Chain A"/>
    <property type="match status" value="1"/>
</dbReference>
<feature type="domain" description="Glycosyltransferase 2-like" evidence="4">
    <location>
        <begin position="7"/>
        <end position="118"/>
    </location>
</feature>
<feature type="non-terminal residue" evidence="5">
    <location>
        <position position="198"/>
    </location>
</feature>
<dbReference type="PANTHER" id="PTHR43179">
    <property type="entry name" value="RHAMNOSYLTRANSFERASE WBBL"/>
    <property type="match status" value="1"/>
</dbReference>
<protein>
    <recommendedName>
        <fullName evidence="4">Glycosyltransferase 2-like domain-containing protein</fullName>
    </recommendedName>
</protein>
<organism evidence="5">
    <name type="scientific">marine metagenome</name>
    <dbReference type="NCBI Taxonomy" id="408172"/>
    <lineage>
        <taxon>unclassified sequences</taxon>
        <taxon>metagenomes</taxon>
        <taxon>ecological metagenomes</taxon>
    </lineage>
</organism>
<name>A0A383B7M7_9ZZZZ</name>
<dbReference type="AlphaFoldDB" id="A0A383B7M7"/>
<keyword evidence="2" id="KW-0328">Glycosyltransferase</keyword>
<comment type="similarity">
    <text evidence="1">Belongs to the glycosyltransferase 2 family.</text>
</comment>
<dbReference type="PANTHER" id="PTHR43179:SF12">
    <property type="entry name" value="GALACTOFURANOSYLTRANSFERASE GLFT2"/>
    <property type="match status" value="1"/>
</dbReference>
<evidence type="ECO:0000259" key="4">
    <source>
        <dbReference type="Pfam" id="PF00535"/>
    </source>
</evidence>
<dbReference type="InterPro" id="IPR001173">
    <property type="entry name" value="Glyco_trans_2-like"/>
</dbReference>
<evidence type="ECO:0000256" key="2">
    <source>
        <dbReference type="ARBA" id="ARBA00022676"/>
    </source>
</evidence>
<dbReference type="EMBL" id="UINC01198291">
    <property type="protein sequence ID" value="SVE16186.1"/>
    <property type="molecule type" value="Genomic_DNA"/>
</dbReference>
<dbReference type="GO" id="GO:0016757">
    <property type="term" value="F:glycosyltransferase activity"/>
    <property type="evidence" value="ECO:0007669"/>
    <property type="project" value="UniProtKB-KW"/>
</dbReference>
<dbReference type="SUPFAM" id="SSF53448">
    <property type="entry name" value="Nucleotide-diphospho-sugar transferases"/>
    <property type="match status" value="1"/>
</dbReference>
<proteinExistence type="inferred from homology"/>
<evidence type="ECO:0000313" key="5">
    <source>
        <dbReference type="EMBL" id="SVE16186.1"/>
    </source>
</evidence>
<evidence type="ECO:0000256" key="1">
    <source>
        <dbReference type="ARBA" id="ARBA00006739"/>
    </source>
</evidence>
<gene>
    <name evidence="5" type="ORF">METZ01_LOCUS469040</name>
</gene>
<keyword evidence="3" id="KW-0808">Transferase</keyword>
<evidence type="ECO:0000256" key="3">
    <source>
        <dbReference type="ARBA" id="ARBA00022679"/>
    </source>
</evidence>
<dbReference type="InterPro" id="IPR029044">
    <property type="entry name" value="Nucleotide-diphossugar_trans"/>
</dbReference>